<dbReference type="EC" id="2.5.1.17" evidence="4"/>
<comment type="catalytic activity">
    <reaction evidence="4">
        <text>2 cob(II)alamin + reduced [electron-transfer flavoprotein] + 2 ATP = 2 adenosylcob(III)alamin + 2 triphosphate + oxidized [electron-transfer flavoprotein] + 3 H(+)</text>
        <dbReference type="Rhea" id="RHEA:28671"/>
        <dbReference type="Rhea" id="RHEA-COMP:10685"/>
        <dbReference type="Rhea" id="RHEA-COMP:10686"/>
        <dbReference type="ChEBI" id="CHEBI:15378"/>
        <dbReference type="ChEBI" id="CHEBI:16304"/>
        <dbReference type="ChEBI" id="CHEBI:18036"/>
        <dbReference type="ChEBI" id="CHEBI:18408"/>
        <dbReference type="ChEBI" id="CHEBI:30616"/>
        <dbReference type="ChEBI" id="CHEBI:57692"/>
        <dbReference type="ChEBI" id="CHEBI:58307"/>
        <dbReference type="EC" id="2.5.1.17"/>
    </reaction>
</comment>
<dbReference type="AlphaFoldDB" id="A0A0H3G485"/>
<gene>
    <name evidence="6" type="ordered locus">Zmob_1626</name>
</gene>
<keyword evidence="4" id="KW-0169">Cobalamin biosynthesis</keyword>
<proteinExistence type="inferred from homology"/>
<evidence type="ECO:0000256" key="3">
    <source>
        <dbReference type="ARBA" id="ARBA00022840"/>
    </source>
</evidence>
<evidence type="ECO:0000313" key="7">
    <source>
        <dbReference type="Proteomes" id="UP000001494"/>
    </source>
</evidence>
<dbReference type="InterPro" id="IPR016030">
    <property type="entry name" value="CblAdoTrfase-like"/>
</dbReference>
<evidence type="ECO:0000256" key="4">
    <source>
        <dbReference type="RuleBase" id="RU366026"/>
    </source>
</evidence>
<reference evidence="6 7" key="1">
    <citation type="journal article" date="2011" name="J. Bacteriol.">
        <title>Genome sequence of the ethanol-producing Zymomonas mobilis subsp. mobilis lectotype strain ATCC 10988.</title>
        <authorList>
            <person name="Pappas K.M."/>
            <person name="Kouvelis V.N."/>
            <person name="Saunders E."/>
            <person name="Brettin T.S."/>
            <person name="Bruce D."/>
            <person name="Detter C."/>
            <person name="Balakireva M."/>
            <person name="Han C.S."/>
            <person name="Savvakis G."/>
            <person name="Kyrpides N.C."/>
            <person name="Typas M.A."/>
        </authorList>
    </citation>
    <scope>NUCLEOTIDE SEQUENCE [LARGE SCALE GENOMIC DNA]</scope>
    <source>
        <strain evidence="7">ATCC 10988 / DSM 424 / CCUG 17860 / LMG 404 / NCIMB 8938 / NRRL B-806 / ZM1</strain>
    </source>
</reference>
<evidence type="ECO:0000256" key="2">
    <source>
        <dbReference type="ARBA" id="ARBA00022741"/>
    </source>
</evidence>
<dbReference type="GO" id="GO:0009236">
    <property type="term" value="P:cobalamin biosynthetic process"/>
    <property type="evidence" value="ECO:0007669"/>
    <property type="project" value="UniProtKB-UniRule"/>
</dbReference>
<dbReference type="GO" id="GO:0008817">
    <property type="term" value="F:corrinoid adenosyltransferase activity"/>
    <property type="evidence" value="ECO:0007669"/>
    <property type="project" value="UniProtKB-UniRule"/>
</dbReference>
<dbReference type="GO" id="GO:0005524">
    <property type="term" value="F:ATP binding"/>
    <property type="evidence" value="ECO:0007669"/>
    <property type="project" value="UniProtKB-UniRule"/>
</dbReference>
<dbReference type="PANTHER" id="PTHR12213:SF0">
    <property type="entry name" value="CORRINOID ADENOSYLTRANSFERASE MMAB"/>
    <property type="match status" value="1"/>
</dbReference>
<keyword evidence="3 4" id="KW-0067">ATP-binding</keyword>
<protein>
    <recommendedName>
        <fullName evidence="4">Corrinoid adenosyltransferase</fullName>
        <ecNumber evidence="4">2.5.1.17</ecNumber>
    </recommendedName>
    <alternativeName>
        <fullName evidence="4">Cob(II)alamin adenosyltransferase</fullName>
    </alternativeName>
    <alternativeName>
        <fullName evidence="4">Cob(II)yrinic acid a,c-diamide adenosyltransferase</fullName>
    </alternativeName>
    <alternativeName>
        <fullName evidence="4">Cobinamide/cobalamin adenosyltransferase</fullName>
    </alternativeName>
</protein>
<evidence type="ECO:0000313" key="6">
    <source>
        <dbReference type="EMBL" id="AEH63440.1"/>
    </source>
</evidence>
<name>A0A0H3G485_ZYMMA</name>
<organism evidence="6 7">
    <name type="scientific">Zymomonas mobilis subsp. mobilis (strain ATCC 10988 / DSM 424 / LMG 404 / NCIMB 8938 / NRRL B-806 / ZM1)</name>
    <dbReference type="NCBI Taxonomy" id="555217"/>
    <lineage>
        <taxon>Bacteria</taxon>
        <taxon>Pseudomonadati</taxon>
        <taxon>Pseudomonadota</taxon>
        <taxon>Alphaproteobacteria</taxon>
        <taxon>Sphingomonadales</taxon>
        <taxon>Zymomonadaceae</taxon>
        <taxon>Zymomonas</taxon>
    </lineage>
</organism>
<dbReference type="RefSeq" id="WP_011241268.1">
    <property type="nucleotide sequence ID" value="NC_017262.1"/>
</dbReference>
<comment type="catalytic activity">
    <reaction evidence="4">
        <text>2 cob(II)yrinate a,c diamide + reduced [electron-transfer flavoprotein] + 2 ATP = 2 adenosylcob(III)yrinate a,c-diamide + 2 triphosphate + oxidized [electron-transfer flavoprotein] + 3 H(+)</text>
        <dbReference type="Rhea" id="RHEA:11528"/>
        <dbReference type="Rhea" id="RHEA-COMP:10685"/>
        <dbReference type="Rhea" id="RHEA-COMP:10686"/>
        <dbReference type="ChEBI" id="CHEBI:15378"/>
        <dbReference type="ChEBI" id="CHEBI:18036"/>
        <dbReference type="ChEBI" id="CHEBI:30616"/>
        <dbReference type="ChEBI" id="CHEBI:57692"/>
        <dbReference type="ChEBI" id="CHEBI:58307"/>
        <dbReference type="ChEBI" id="CHEBI:58503"/>
        <dbReference type="ChEBI" id="CHEBI:58537"/>
        <dbReference type="EC" id="2.5.1.17"/>
    </reaction>
</comment>
<dbReference type="PANTHER" id="PTHR12213">
    <property type="entry name" value="CORRINOID ADENOSYLTRANSFERASE"/>
    <property type="match status" value="1"/>
</dbReference>
<keyword evidence="2 4" id="KW-0547">Nucleotide-binding</keyword>
<dbReference type="SUPFAM" id="SSF89028">
    <property type="entry name" value="Cobalamin adenosyltransferase-like"/>
    <property type="match status" value="1"/>
</dbReference>
<dbReference type="Gene3D" id="1.20.1200.10">
    <property type="entry name" value="Cobalamin adenosyltransferase-like"/>
    <property type="match status" value="1"/>
</dbReference>
<dbReference type="EMBL" id="CP002850">
    <property type="protein sequence ID" value="AEH63440.1"/>
    <property type="molecule type" value="Genomic_DNA"/>
</dbReference>
<keyword evidence="1 4" id="KW-0808">Transferase</keyword>
<dbReference type="NCBIfam" id="TIGR00636">
    <property type="entry name" value="PduO_Nterm"/>
    <property type="match status" value="1"/>
</dbReference>
<dbReference type="Proteomes" id="UP000001494">
    <property type="component" value="Chromosome"/>
</dbReference>
<dbReference type="HOGENOM" id="CLU_083486_0_0_5"/>
<dbReference type="UniPathway" id="UPA00148">
    <property type="reaction ID" value="UER00233"/>
</dbReference>
<comment type="pathway">
    <text evidence="4">Cofactor biosynthesis; adenosylcobalamin biosynthesis; adenosylcobalamin from cob(II)yrinate a,c-diamide: step 2/7.</text>
</comment>
<dbReference type="InterPro" id="IPR029499">
    <property type="entry name" value="PduO-typ"/>
</dbReference>
<dbReference type="KEGG" id="zmm:Zmob_1626"/>
<dbReference type="OrthoDB" id="9778896at2"/>
<evidence type="ECO:0000259" key="5">
    <source>
        <dbReference type="Pfam" id="PF01923"/>
    </source>
</evidence>
<evidence type="ECO:0000256" key="1">
    <source>
        <dbReference type="ARBA" id="ARBA00022679"/>
    </source>
</evidence>
<dbReference type="InterPro" id="IPR036451">
    <property type="entry name" value="CblAdoTrfase-like_sf"/>
</dbReference>
<feature type="domain" description="Cobalamin adenosyltransferase-like" evidence="5">
    <location>
        <begin position="7"/>
        <end position="172"/>
    </location>
</feature>
<dbReference type="eggNOG" id="COG2096">
    <property type="taxonomic scope" value="Bacteria"/>
</dbReference>
<accession>A0A0H3G485</accession>
<comment type="similarity">
    <text evidence="4">Belongs to the Cob(I)alamin adenosyltransferase family.</text>
</comment>
<sequence length="189" mass="21034">MVFLNRIYTRGGDDGKTGIIGDIRLSKSHALIDAIGEIDETNAAIGVALAKITDPFCQDRLGLIQNDLFDLGADLATPFENKISSSLRITASQVERLELEIDRMNQDLPALKSFILPQGQGGIAELHLARAIARRAERALIRLNDSDITINAGIRCYVNRLSDYLFVMARWLGQKLEQEQLWEPRKGNS</sequence>
<dbReference type="Pfam" id="PF01923">
    <property type="entry name" value="Cob_adeno_trans"/>
    <property type="match status" value="1"/>
</dbReference>